<feature type="compositionally biased region" description="Basic and acidic residues" evidence="1">
    <location>
        <begin position="249"/>
        <end position="282"/>
    </location>
</feature>
<dbReference type="Proteomes" id="UP001219355">
    <property type="component" value="Chromosome 1"/>
</dbReference>
<reference evidence="3" key="1">
    <citation type="submission" date="2023-03" db="EMBL/GenBank/DDBJ databases">
        <title>Emydomyces testavorans Genome Sequence.</title>
        <authorList>
            <person name="Hoyer L."/>
        </authorList>
    </citation>
    <scope>NUCLEOTIDE SEQUENCE</scope>
    <source>
        <strain evidence="3">16-2883</strain>
    </source>
</reference>
<dbReference type="AlphaFoldDB" id="A0AAF0DEW9"/>
<accession>A0AAF0DEW9</accession>
<evidence type="ECO:0000256" key="1">
    <source>
        <dbReference type="SAM" id="MobiDB-lite"/>
    </source>
</evidence>
<evidence type="ECO:0000313" key="3">
    <source>
        <dbReference type="EMBL" id="WEW56436.1"/>
    </source>
</evidence>
<feature type="transmembrane region" description="Helical" evidence="2">
    <location>
        <begin position="12"/>
        <end position="35"/>
    </location>
</feature>
<name>A0AAF0DEW9_9EURO</name>
<dbReference type="EMBL" id="CP120627">
    <property type="protein sequence ID" value="WEW56436.1"/>
    <property type="molecule type" value="Genomic_DNA"/>
</dbReference>
<evidence type="ECO:0000256" key="2">
    <source>
        <dbReference type="SAM" id="Phobius"/>
    </source>
</evidence>
<protein>
    <submittedName>
        <fullName evidence="3">Uncharacterized protein</fullName>
    </submittedName>
</protein>
<keyword evidence="4" id="KW-1185">Reference proteome</keyword>
<proteinExistence type="predicted"/>
<keyword evidence="2" id="KW-0472">Membrane</keyword>
<keyword evidence="2" id="KW-0812">Transmembrane</keyword>
<gene>
    <name evidence="3" type="ORF">PRK78_001879</name>
</gene>
<organism evidence="3 4">
    <name type="scientific">Emydomyces testavorans</name>
    <dbReference type="NCBI Taxonomy" id="2070801"/>
    <lineage>
        <taxon>Eukaryota</taxon>
        <taxon>Fungi</taxon>
        <taxon>Dikarya</taxon>
        <taxon>Ascomycota</taxon>
        <taxon>Pezizomycotina</taxon>
        <taxon>Eurotiomycetes</taxon>
        <taxon>Eurotiomycetidae</taxon>
        <taxon>Onygenales</taxon>
        <taxon>Nannizziopsiaceae</taxon>
        <taxon>Emydomyces</taxon>
    </lineage>
</organism>
<evidence type="ECO:0000313" key="4">
    <source>
        <dbReference type="Proteomes" id="UP001219355"/>
    </source>
</evidence>
<keyword evidence="2" id="KW-1133">Transmembrane helix</keyword>
<feature type="region of interest" description="Disordered" evidence="1">
    <location>
        <begin position="248"/>
        <end position="283"/>
    </location>
</feature>
<sequence length="593" mass="67395">MSATASDIITYIGVPLAVLGVLPIIYTCIRALLVLRSIRHALARNGHSESAVTRGSMMSGVVEVELPRCTITPLDRDHDPEYWKLNPERSSLKGGTWSFFYWNRLITGKKLYRIQYKDEMRVPQAEIEFYELVSFLLDRGAVPDENGWNMLRTSGLWTPTGTVLLRPPLGKFGGVLRIGVPDDSDGVLSLKLHWSSEWDRRSKECLPPFWMRIYRPSLTPATIPSLEDNSNKSGDCIIKVDEVSSSELKANDADKKSTSTTEESAKERQIESKEVSHEKDDTSDVASVTPTLLTLVEEKRVALHGNKSSDSIRFRLEGDTIDHIYFEHFNSLTGMIREIDSFSEIIVQWFVHITSALGQIEKSGSWNFGLPSDILQCVQRDAVPCGVMELLGIMQEHEVPQWTSPKPNRNDPWKHHRRFMESQRQRQLELSMPPAQAEASRRAREQATLWNMQDDLRETQRLQREYEENRETDAMNSPRLSNKIVAKACVTWLIAQNDIPSNYEVTDVVRAALYLMVLDSVRAKSIAETCDRWMVWSKSGLNKSDMVELAGNKTSFCYAASMIYTMQIAAQSESKVSTHMQECLGLWKKVRLG</sequence>